<evidence type="ECO:0000256" key="3">
    <source>
        <dbReference type="ARBA" id="ARBA00022827"/>
    </source>
</evidence>
<sequence length="546" mass="57079">MARQDGVSDAEGADGADVADVIVVGFGVAGACAALEAAEAGADVLVLDRFGGGGASAVSGGVVYAGGGTGPQRAAGVDDSVDAMYDYLRLEAGDVVSARTLRRFCAESAGMIEWLEERGVPFEGSLCPVKTSYPNDDYYLYYSGSEAAGGFRDTAKPAARGHRVRGKGTSGKVLFTRLAAAARGRGVRVLPRSTARALVVAGDGTVTGVRVSTLRDAPPWARAAHTVLGRYSAKPGLYVPALRKILQRGVEALERRHGREAELTARRGVVLAAGGFVANRAMLREHAPAYRGGLALGTAGDDGSGIRLGVSAGGATAELDRVSAWRFLTPPSAFLGGVLVDEHGRRFIDESRYGAAVGEAMVTRCDRRGWLLVDDAIVRQARREARRESQWFQWLQTLYLLRAGRVSAGSVAEVARRAGVDADGLTATVREYGGPGPDPLGKPAEFVRPLASPPFSLIDVSIRPNPGYPCPMLTLGGLVVDEDTGRVLDERGGAISGLYAAGRTAVGICSRSYVSGLSLADCVFSGRRAGKHSAAGAGRDKNENVF</sequence>
<dbReference type="GO" id="GO:0033765">
    <property type="term" value="F:steroid dehydrogenase activity, acting on the CH-CH group of donors"/>
    <property type="evidence" value="ECO:0007669"/>
    <property type="project" value="UniProtKB-ARBA"/>
</dbReference>
<dbReference type="InterPro" id="IPR027477">
    <property type="entry name" value="Succ_DH/fumarate_Rdtase_cat_sf"/>
</dbReference>
<dbReference type="Proteomes" id="UP000238362">
    <property type="component" value="Unassembled WGS sequence"/>
</dbReference>
<dbReference type="NCBIfam" id="NF005511">
    <property type="entry name" value="PRK07121.1-4"/>
    <property type="match status" value="1"/>
</dbReference>
<dbReference type="InterPro" id="IPR036188">
    <property type="entry name" value="FAD/NAD-bd_sf"/>
</dbReference>
<dbReference type="PRINTS" id="PR00411">
    <property type="entry name" value="PNDRDTASEI"/>
</dbReference>
<protein>
    <submittedName>
        <fullName evidence="6">3-oxo-5alpha-steroid 4-dehydrogenase</fullName>
    </submittedName>
</protein>
<dbReference type="PROSITE" id="PS51257">
    <property type="entry name" value="PROKAR_LIPOPROTEIN"/>
    <property type="match status" value="1"/>
</dbReference>
<dbReference type="Pfam" id="PF00890">
    <property type="entry name" value="FAD_binding_2"/>
    <property type="match status" value="1"/>
</dbReference>
<gene>
    <name evidence="6" type="ORF">B0I33_101357</name>
</gene>
<organism evidence="6 7">
    <name type="scientific">Prauserella shujinwangii</name>
    <dbReference type="NCBI Taxonomy" id="1453103"/>
    <lineage>
        <taxon>Bacteria</taxon>
        <taxon>Bacillati</taxon>
        <taxon>Actinomycetota</taxon>
        <taxon>Actinomycetes</taxon>
        <taxon>Pseudonocardiales</taxon>
        <taxon>Pseudonocardiaceae</taxon>
        <taxon>Prauserella</taxon>
    </lineage>
</organism>
<evidence type="ECO:0000259" key="5">
    <source>
        <dbReference type="Pfam" id="PF00890"/>
    </source>
</evidence>
<keyword evidence="7" id="KW-1185">Reference proteome</keyword>
<keyword evidence="4" id="KW-0560">Oxidoreductase</keyword>
<dbReference type="AlphaFoldDB" id="A0A2T0M382"/>
<proteinExistence type="predicted"/>
<keyword evidence="2" id="KW-0285">Flavoprotein</keyword>
<comment type="caution">
    <text evidence="6">The sequence shown here is derived from an EMBL/GenBank/DDBJ whole genome shotgun (WGS) entry which is preliminary data.</text>
</comment>
<accession>A0A2T0M382</accession>
<dbReference type="SUPFAM" id="SSF56425">
    <property type="entry name" value="Succinate dehydrogenase/fumarate reductase flavoprotein, catalytic domain"/>
    <property type="match status" value="1"/>
</dbReference>
<keyword evidence="3" id="KW-0274">FAD</keyword>
<name>A0A2T0M382_9PSEU</name>
<dbReference type="PANTHER" id="PTHR43400">
    <property type="entry name" value="FUMARATE REDUCTASE"/>
    <property type="match status" value="1"/>
</dbReference>
<dbReference type="GO" id="GO:0008202">
    <property type="term" value="P:steroid metabolic process"/>
    <property type="evidence" value="ECO:0007669"/>
    <property type="project" value="UniProtKB-ARBA"/>
</dbReference>
<evidence type="ECO:0000256" key="2">
    <source>
        <dbReference type="ARBA" id="ARBA00022630"/>
    </source>
</evidence>
<dbReference type="EMBL" id="PVNH01000001">
    <property type="protein sequence ID" value="PRX51204.1"/>
    <property type="molecule type" value="Genomic_DNA"/>
</dbReference>
<dbReference type="PANTHER" id="PTHR43400:SF10">
    <property type="entry name" value="3-OXOSTEROID 1-DEHYDROGENASE"/>
    <property type="match status" value="1"/>
</dbReference>
<evidence type="ECO:0000256" key="4">
    <source>
        <dbReference type="ARBA" id="ARBA00023002"/>
    </source>
</evidence>
<dbReference type="Gene3D" id="3.50.50.60">
    <property type="entry name" value="FAD/NAD(P)-binding domain"/>
    <property type="match status" value="3"/>
</dbReference>
<evidence type="ECO:0000313" key="7">
    <source>
        <dbReference type="Proteomes" id="UP000238362"/>
    </source>
</evidence>
<dbReference type="SUPFAM" id="SSF51905">
    <property type="entry name" value="FAD/NAD(P)-binding domain"/>
    <property type="match status" value="1"/>
</dbReference>
<dbReference type="Gene3D" id="3.90.700.10">
    <property type="entry name" value="Succinate dehydrogenase/fumarate reductase flavoprotein, catalytic domain"/>
    <property type="match status" value="1"/>
</dbReference>
<evidence type="ECO:0000313" key="6">
    <source>
        <dbReference type="EMBL" id="PRX51204.1"/>
    </source>
</evidence>
<evidence type="ECO:0000256" key="1">
    <source>
        <dbReference type="ARBA" id="ARBA00001974"/>
    </source>
</evidence>
<dbReference type="RefSeq" id="WP_245900385.1">
    <property type="nucleotide sequence ID" value="NZ_PVNH01000001.1"/>
</dbReference>
<dbReference type="InterPro" id="IPR003953">
    <property type="entry name" value="FAD-dep_OxRdtase_2_FAD-bd"/>
</dbReference>
<comment type="cofactor">
    <cofactor evidence="1">
        <name>FAD</name>
        <dbReference type="ChEBI" id="CHEBI:57692"/>
    </cofactor>
</comment>
<reference evidence="6 7" key="1">
    <citation type="submission" date="2018-03" db="EMBL/GenBank/DDBJ databases">
        <title>Genomic Encyclopedia of Type Strains, Phase III (KMG-III): the genomes of soil and plant-associated and newly described type strains.</title>
        <authorList>
            <person name="Whitman W."/>
        </authorList>
    </citation>
    <scope>NUCLEOTIDE SEQUENCE [LARGE SCALE GENOMIC DNA]</scope>
    <source>
        <strain evidence="6 7">CGMCC 4.7125</strain>
    </source>
</reference>
<dbReference type="InterPro" id="IPR050315">
    <property type="entry name" value="FAD-oxidoreductase_2"/>
</dbReference>
<feature type="domain" description="FAD-dependent oxidoreductase 2 FAD-binding" evidence="5">
    <location>
        <begin position="20"/>
        <end position="508"/>
    </location>
</feature>